<protein>
    <submittedName>
        <fullName evidence="1">Uncharacterized protein</fullName>
    </submittedName>
</protein>
<dbReference type="EMBL" id="GL732591">
    <property type="protein sequence ID" value="EFX73383.1"/>
    <property type="molecule type" value="Genomic_DNA"/>
</dbReference>
<evidence type="ECO:0000313" key="2">
    <source>
        <dbReference type="Proteomes" id="UP000000305"/>
    </source>
</evidence>
<dbReference type="InParanoid" id="E9H4I2"/>
<evidence type="ECO:0000313" key="1">
    <source>
        <dbReference type="EMBL" id="EFX73383.1"/>
    </source>
</evidence>
<sequence length="433" mass="49955">MDRENRRNSILKPAVNQQSVFEYEEEQTETFTCYRQKSFRKRVSFAGRDEVKEFQIHEVLTIDKLEKALNKLQDETLLSNIDASGWDCEKENILQQTEKKTEFLSQCDDMEITSITTVEIGQNGSVVQEIEMEVSASSLAPLHDVTVVEDCVAQEESATSSRMIVNKDNFASVKDLGNETSIQEMEMSAVQEETSSASLSEKFVQPMEVSQEFRVVAVEDSSPCPSIILEVETVKVATIGNQIIELESSSTQKKFTCVHQESVYEIKETAVIYPDFSSEEFGEFILLAKKLNWKIELFESLLVLSKVKNYLVLKFKLDREYYHQKVKHYNIEDIDIDTRKDVKDKWTRLGLVILENSLENSNLKEICLTTQDLPKLMHIVEEYTRIFLDFATEDSPKFESLANPRSIKFDTDYSKFNLTFELSNLENLSWQKM</sequence>
<organism evidence="1 2">
    <name type="scientific">Daphnia pulex</name>
    <name type="common">Water flea</name>
    <dbReference type="NCBI Taxonomy" id="6669"/>
    <lineage>
        <taxon>Eukaryota</taxon>
        <taxon>Metazoa</taxon>
        <taxon>Ecdysozoa</taxon>
        <taxon>Arthropoda</taxon>
        <taxon>Crustacea</taxon>
        <taxon>Branchiopoda</taxon>
        <taxon>Diplostraca</taxon>
        <taxon>Cladocera</taxon>
        <taxon>Anomopoda</taxon>
        <taxon>Daphniidae</taxon>
        <taxon>Daphnia</taxon>
    </lineage>
</organism>
<reference evidence="1 2" key="1">
    <citation type="journal article" date="2011" name="Science">
        <title>The ecoresponsive genome of Daphnia pulex.</title>
        <authorList>
            <person name="Colbourne J.K."/>
            <person name="Pfrender M.E."/>
            <person name="Gilbert D."/>
            <person name="Thomas W.K."/>
            <person name="Tucker A."/>
            <person name="Oakley T.H."/>
            <person name="Tokishita S."/>
            <person name="Aerts A."/>
            <person name="Arnold G.J."/>
            <person name="Basu M.K."/>
            <person name="Bauer D.J."/>
            <person name="Caceres C.E."/>
            <person name="Carmel L."/>
            <person name="Casola C."/>
            <person name="Choi J.H."/>
            <person name="Detter J.C."/>
            <person name="Dong Q."/>
            <person name="Dusheyko S."/>
            <person name="Eads B.D."/>
            <person name="Frohlich T."/>
            <person name="Geiler-Samerotte K.A."/>
            <person name="Gerlach D."/>
            <person name="Hatcher P."/>
            <person name="Jogdeo S."/>
            <person name="Krijgsveld J."/>
            <person name="Kriventseva E.V."/>
            <person name="Kultz D."/>
            <person name="Laforsch C."/>
            <person name="Lindquist E."/>
            <person name="Lopez J."/>
            <person name="Manak J.R."/>
            <person name="Muller J."/>
            <person name="Pangilinan J."/>
            <person name="Patwardhan R.P."/>
            <person name="Pitluck S."/>
            <person name="Pritham E.J."/>
            <person name="Rechtsteiner A."/>
            <person name="Rho M."/>
            <person name="Rogozin I.B."/>
            <person name="Sakarya O."/>
            <person name="Salamov A."/>
            <person name="Schaack S."/>
            <person name="Shapiro H."/>
            <person name="Shiga Y."/>
            <person name="Skalitzky C."/>
            <person name="Smith Z."/>
            <person name="Souvorov A."/>
            <person name="Sung W."/>
            <person name="Tang Z."/>
            <person name="Tsuchiya D."/>
            <person name="Tu H."/>
            <person name="Vos H."/>
            <person name="Wang M."/>
            <person name="Wolf Y.I."/>
            <person name="Yamagata H."/>
            <person name="Yamada T."/>
            <person name="Ye Y."/>
            <person name="Shaw J.R."/>
            <person name="Andrews J."/>
            <person name="Crease T.J."/>
            <person name="Tang H."/>
            <person name="Lucas S.M."/>
            <person name="Robertson H.M."/>
            <person name="Bork P."/>
            <person name="Koonin E.V."/>
            <person name="Zdobnov E.M."/>
            <person name="Grigoriev I.V."/>
            <person name="Lynch M."/>
            <person name="Boore J.L."/>
        </authorList>
    </citation>
    <scope>NUCLEOTIDE SEQUENCE [LARGE SCALE GENOMIC DNA]</scope>
</reference>
<dbReference type="AlphaFoldDB" id="E9H4I2"/>
<dbReference type="Proteomes" id="UP000000305">
    <property type="component" value="Unassembled WGS sequence"/>
</dbReference>
<proteinExistence type="predicted"/>
<accession>E9H4I2</accession>
<name>E9H4I2_DAPPU</name>
<dbReference type="KEGG" id="dpx:DAPPUDRAFT_109883"/>
<dbReference type="OrthoDB" id="6348979at2759"/>
<dbReference type="HOGENOM" id="CLU_633498_0_0_1"/>
<keyword evidence="2" id="KW-1185">Reference proteome</keyword>
<gene>
    <name evidence="1" type="ORF">DAPPUDRAFT_109883</name>
</gene>
<dbReference type="CDD" id="cd21853">
    <property type="entry name" value="KNL1_NTD"/>
    <property type="match status" value="1"/>
</dbReference>